<accession>A0A2P8G0F8</accession>
<organism evidence="2 3">
    <name type="scientific">Dyadobacter jiangsuensis</name>
    <dbReference type="NCBI Taxonomy" id="1591085"/>
    <lineage>
        <taxon>Bacteria</taxon>
        <taxon>Pseudomonadati</taxon>
        <taxon>Bacteroidota</taxon>
        <taxon>Cytophagia</taxon>
        <taxon>Cytophagales</taxon>
        <taxon>Spirosomataceae</taxon>
        <taxon>Dyadobacter</taxon>
    </lineage>
</organism>
<dbReference type="EMBL" id="PYAS01000008">
    <property type="protein sequence ID" value="PSL27444.1"/>
    <property type="molecule type" value="Genomic_DNA"/>
</dbReference>
<evidence type="ECO:0000256" key="1">
    <source>
        <dbReference type="SAM" id="MobiDB-lite"/>
    </source>
</evidence>
<evidence type="ECO:0000313" key="3">
    <source>
        <dbReference type="Proteomes" id="UP000241964"/>
    </source>
</evidence>
<protein>
    <submittedName>
        <fullName evidence="2">Uncharacterized protein</fullName>
    </submittedName>
</protein>
<feature type="region of interest" description="Disordered" evidence="1">
    <location>
        <begin position="142"/>
        <end position="168"/>
    </location>
</feature>
<dbReference type="RefSeq" id="WP_106596836.1">
    <property type="nucleotide sequence ID" value="NZ_PYAS01000008.1"/>
</dbReference>
<gene>
    <name evidence="2" type="ORF">CLV60_108302</name>
</gene>
<comment type="caution">
    <text evidence="2">The sequence shown here is derived from an EMBL/GenBank/DDBJ whole genome shotgun (WGS) entry which is preliminary data.</text>
</comment>
<name>A0A2P8G0F8_9BACT</name>
<sequence length="345" mass="37226">MDSSETVPWKYLTKVDIINQVSRQQQCVIIPNPYENVYVQVWANPATKQAQLVVDGRPLSESVQAELIRALKSPTTDLMLKIHDSTTDPAGDVAGGLDDGINAFNKRYQIKISRDTLSLQQRTESGAFKSIAKVQANYRTNGPAIVRPNPASPHPAGSRGYRAKTQPISSGTQQLLKKGGQGLNVIGSEHFNKFSRRLGYVGAIADSTEIAKHVVNKDYDKAKQKAAGAGGSMAGGRLGASAGARAGMLLPIPHPVARVAVVALMSLAGGVTGAIYGEDGAKWLYALSKQKATEPFKAFPTDLNNDQFKTYIDSKRLFDPEQEVFGYTKAKDGTLVPLRRSDLGE</sequence>
<dbReference type="AlphaFoldDB" id="A0A2P8G0F8"/>
<keyword evidence="3" id="KW-1185">Reference proteome</keyword>
<dbReference type="Proteomes" id="UP000241964">
    <property type="component" value="Unassembled WGS sequence"/>
</dbReference>
<reference evidence="2 3" key="1">
    <citation type="submission" date="2018-03" db="EMBL/GenBank/DDBJ databases">
        <title>Genomic Encyclopedia of Archaeal and Bacterial Type Strains, Phase II (KMG-II): from individual species to whole genera.</title>
        <authorList>
            <person name="Goeker M."/>
        </authorList>
    </citation>
    <scope>NUCLEOTIDE SEQUENCE [LARGE SCALE GENOMIC DNA]</scope>
    <source>
        <strain evidence="2 3">DSM 29057</strain>
    </source>
</reference>
<evidence type="ECO:0000313" key="2">
    <source>
        <dbReference type="EMBL" id="PSL27444.1"/>
    </source>
</evidence>
<proteinExistence type="predicted"/>